<proteinExistence type="predicted"/>
<evidence type="ECO:0000313" key="2">
    <source>
        <dbReference type="Proteomes" id="UP000198953"/>
    </source>
</evidence>
<keyword evidence="2" id="KW-1185">Reference proteome</keyword>
<gene>
    <name evidence="1" type="ORF">SAMN05660976_08348</name>
</gene>
<dbReference type="EMBL" id="FOBF01000038">
    <property type="protein sequence ID" value="SEN80180.1"/>
    <property type="molecule type" value="Genomic_DNA"/>
</dbReference>
<organism evidence="1 2">
    <name type="scientific">Nonomuraea pusilla</name>
    <dbReference type="NCBI Taxonomy" id="46177"/>
    <lineage>
        <taxon>Bacteria</taxon>
        <taxon>Bacillati</taxon>
        <taxon>Actinomycetota</taxon>
        <taxon>Actinomycetes</taxon>
        <taxon>Streptosporangiales</taxon>
        <taxon>Streptosporangiaceae</taxon>
        <taxon>Nonomuraea</taxon>
    </lineage>
</organism>
<dbReference type="AlphaFoldDB" id="A0A1H8JHI3"/>
<protein>
    <submittedName>
        <fullName evidence="1">Uncharacterized protein</fullName>
    </submittedName>
</protein>
<dbReference type="STRING" id="46177.SAMN05660976_08348"/>
<dbReference type="Proteomes" id="UP000198953">
    <property type="component" value="Unassembled WGS sequence"/>
</dbReference>
<sequence>MPEATRDLLHRQQRAAKVLGQLLGRAVNEKLPAISWAIAGSPSRPALAGNCDADDAADRRRDFEAWRDALAAGVLPEEVDAEGRTRLRASVTDTYEDITIELVAHL</sequence>
<evidence type="ECO:0000313" key="1">
    <source>
        <dbReference type="EMBL" id="SEN80180.1"/>
    </source>
</evidence>
<accession>A0A1H8JHI3</accession>
<reference evidence="1 2" key="1">
    <citation type="submission" date="2016-10" db="EMBL/GenBank/DDBJ databases">
        <authorList>
            <person name="de Groot N.N."/>
        </authorList>
    </citation>
    <scope>NUCLEOTIDE SEQUENCE [LARGE SCALE GENOMIC DNA]</scope>
    <source>
        <strain evidence="1 2">DSM 43357</strain>
    </source>
</reference>
<dbReference type="RefSeq" id="WP_091105941.1">
    <property type="nucleotide sequence ID" value="NZ_FOBF01000038.1"/>
</dbReference>
<name>A0A1H8JHI3_9ACTN</name>